<feature type="region of interest" description="Disordered" evidence="1">
    <location>
        <begin position="1"/>
        <end position="45"/>
    </location>
</feature>
<feature type="compositionally biased region" description="Low complexity" evidence="1">
    <location>
        <begin position="67"/>
        <end position="78"/>
    </location>
</feature>
<dbReference type="Proteomes" id="UP000014803">
    <property type="component" value="Chromosome"/>
</dbReference>
<dbReference type="HOGENOM" id="CLU_2071599_0_0_7"/>
<feature type="region of interest" description="Disordered" evidence="1">
    <location>
        <begin position="67"/>
        <end position="87"/>
    </location>
</feature>
<dbReference type="STRING" id="1254432.SCE1572_20040"/>
<evidence type="ECO:0000256" key="1">
    <source>
        <dbReference type="SAM" id="MobiDB-lite"/>
    </source>
</evidence>
<sequence length="118" mass="11789">MSTGAVAASELTCLGPIDTTRPPLSDRGAPAPSRPSSPSLRTCSASAWTAAPADGGRSWARFASIARSGASSSGGTSAHTPDARGGSSRTCIIITSIIDSAWKSSDPVSISWAITPSA</sequence>
<feature type="compositionally biased region" description="Low complexity" evidence="1">
    <location>
        <begin position="29"/>
        <end position="39"/>
    </location>
</feature>
<dbReference type="KEGG" id="scu:SCE1572_20040"/>
<gene>
    <name evidence="2" type="ORF">SCE1572_20040</name>
</gene>
<evidence type="ECO:0000313" key="2">
    <source>
        <dbReference type="EMBL" id="AGP36582.1"/>
    </source>
</evidence>
<reference evidence="2 3" key="1">
    <citation type="journal article" date="2013" name="Sci. Rep.">
        <title>Extraordinary expansion of a Sorangium cellulosum genome from an alkaline milieu.</title>
        <authorList>
            <person name="Han K."/>
            <person name="Li Z.F."/>
            <person name="Peng R."/>
            <person name="Zhu L.P."/>
            <person name="Zhou T."/>
            <person name="Wang L.G."/>
            <person name="Li S.G."/>
            <person name="Zhang X.B."/>
            <person name="Hu W."/>
            <person name="Wu Z.H."/>
            <person name="Qin N."/>
            <person name="Li Y.Z."/>
        </authorList>
    </citation>
    <scope>NUCLEOTIDE SEQUENCE [LARGE SCALE GENOMIC DNA]</scope>
    <source>
        <strain evidence="2 3">So0157-2</strain>
    </source>
</reference>
<dbReference type="AlphaFoldDB" id="S4XTR6"/>
<accession>S4XTR6</accession>
<protein>
    <submittedName>
        <fullName evidence="2">Uncharacterized protein</fullName>
    </submittedName>
</protein>
<evidence type="ECO:0000313" key="3">
    <source>
        <dbReference type="Proteomes" id="UP000014803"/>
    </source>
</evidence>
<organism evidence="2 3">
    <name type="scientific">Sorangium cellulosum So0157-2</name>
    <dbReference type="NCBI Taxonomy" id="1254432"/>
    <lineage>
        <taxon>Bacteria</taxon>
        <taxon>Pseudomonadati</taxon>
        <taxon>Myxococcota</taxon>
        <taxon>Polyangia</taxon>
        <taxon>Polyangiales</taxon>
        <taxon>Polyangiaceae</taxon>
        <taxon>Sorangium</taxon>
    </lineage>
</organism>
<dbReference type="EMBL" id="CP003969">
    <property type="protein sequence ID" value="AGP36582.1"/>
    <property type="molecule type" value="Genomic_DNA"/>
</dbReference>
<name>S4XTR6_SORCE</name>
<proteinExistence type="predicted"/>
<dbReference type="PATRIC" id="fig|1254432.3.peg.4526"/>